<evidence type="ECO:0000256" key="1">
    <source>
        <dbReference type="SAM" id="Phobius"/>
    </source>
</evidence>
<dbReference type="InterPro" id="IPR006976">
    <property type="entry name" value="VanZ-like"/>
</dbReference>
<accession>A0A1D7XNW3</accession>
<dbReference type="Proteomes" id="UP000094652">
    <property type="component" value="Chromosome"/>
</dbReference>
<evidence type="ECO:0000256" key="2">
    <source>
        <dbReference type="SAM" id="SignalP"/>
    </source>
</evidence>
<sequence>MKKVFYIFLSILCLCFIFFNSSQNGKESNVRSNNVVEKVITDIKESDISIPTISKAHINRKEFNLVIRKFAHGFEFGMLSIILFRVFSFFVLNKNNAMIYSLFLVLIAAVSDEFFQLYISGRNSSIKDVVIDFTGGVIGIIVIRTLILIKNKYMNRSIKNIITLL</sequence>
<proteinExistence type="predicted"/>
<keyword evidence="1" id="KW-0472">Membrane</keyword>
<dbReference type="STRING" id="394958.BGI42_13760"/>
<dbReference type="EMBL" id="CP017253">
    <property type="protein sequence ID" value="AOR24977.1"/>
    <property type="molecule type" value="Genomic_DNA"/>
</dbReference>
<dbReference type="Pfam" id="PF04892">
    <property type="entry name" value="VanZ"/>
    <property type="match status" value="1"/>
</dbReference>
<organism evidence="4 5">
    <name type="scientific">Clostridium taeniosporum</name>
    <dbReference type="NCBI Taxonomy" id="394958"/>
    <lineage>
        <taxon>Bacteria</taxon>
        <taxon>Bacillati</taxon>
        <taxon>Bacillota</taxon>
        <taxon>Clostridia</taxon>
        <taxon>Eubacteriales</taxon>
        <taxon>Clostridiaceae</taxon>
        <taxon>Clostridium</taxon>
    </lineage>
</organism>
<dbReference type="KEGG" id="ctae:BGI42_13760"/>
<reference evidence="5" key="1">
    <citation type="submission" date="2016-09" db="EMBL/GenBank/DDBJ databases">
        <title>Genomics of Clostridium taeniosporum, an organism which forms endospores with ribbon-like appendages.</title>
        <authorList>
            <person name="Walker J.R."/>
        </authorList>
    </citation>
    <scope>NUCLEOTIDE SEQUENCE [LARGE SCALE GENOMIC DNA]</scope>
    <source>
        <strain evidence="5">1/k</strain>
    </source>
</reference>
<keyword evidence="1" id="KW-0812">Transmembrane</keyword>
<dbReference type="AlphaFoldDB" id="A0A1D7XNW3"/>
<feature type="transmembrane region" description="Helical" evidence="1">
    <location>
        <begin position="131"/>
        <end position="149"/>
    </location>
</feature>
<dbReference type="NCBIfam" id="NF037970">
    <property type="entry name" value="vanZ_1"/>
    <property type="match status" value="1"/>
</dbReference>
<protein>
    <submittedName>
        <fullName evidence="4">Acetobutylicum phosphotransbutyrylase</fullName>
    </submittedName>
</protein>
<gene>
    <name evidence="4" type="ORF">BGI42_13760</name>
</gene>
<dbReference type="RefSeq" id="WP_069681096.1">
    <property type="nucleotide sequence ID" value="NZ_CP017253.2"/>
</dbReference>
<evidence type="ECO:0000259" key="3">
    <source>
        <dbReference type="Pfam" id="PF04892"/>
    </source>
</evidence>
<feature type="transmembrane region" description="Helical" evidence="1">
    <location>
        <begin position="99"/>
        <end position="119"/>
    </location>
</feature>
<keyword evidence="2" id="KW-0732">Signal</keyword>
<evidence type="ECO:0000313" key="5">
    <source>
        <dbReference type="Proteomes" id="UP000094652"/>
    </source>
</evidence>
<keyword evidence="5" id="KW-1185">Reference proteome</keyword>
<evidence type="ECO:0000313" key="4">
    <source>
        <dbReference type="EMBL" id="AOR24977.1"/>
    </source>
</evidence>
<keyword evidence="1" id="KW-1133">Transmembrane helix</keyword>
<name>A0A1D7XNW3_9CLOT</name>
<feature type="domain" description="VanZ-like" evidence="3">
    <location>
        <begin position="7"/>
        <end position="145"/>
    </location>
</feature>
<feature type="transmembrane region" description="Helical" evidence="1">
    <location>
        <begin position="70"/>
        <end position="92"/>
    </location>
</feature>
<feature type="signal peptide" evidence="2">
    <location>
        <begin position="1"/>
        <end position="25"/>
    </location>
</feature>
<feature type="chain" id="PRO_5038423033" evidence="2">
    <location>
        <begin position="26"/>
        <end position="165"/>
    </location>
</feature>
<dbReference type="OrthoDB" id="291892at2"/>